<evidence type="ECO:0000256" key="1">
    <source>
        <dbReference type="SAM" id="MobiDB-lite"/>
    </source>
</evidence>
<dbReference type="PANTHER" id="PTHR31912">
    <property type="entry name" value="IP13529P"/>
    <property type="match status" value="1"/>
</dbReference>
<gene>
    <name evidence="2" type="ORF">MVEN_00723300</name>
</gene>
<proteinExistence type="predicted"/>
<feature type="region of interest" description="Disordered" evidence="1">
    <location>
        <begin position="1122"/>
        <end position="1200"/>
    </location>
</feature>
<reference evidence="2" key="1">
    <citation type="submission" date="2020-05" db="EMBL/GenBank/DDBJ databases">
        <title>Mycena genomes resolve the evolution of fungal bioluminescence.</title>
        <authorList>
            <person name="Tsai I.J."/>
        </authorList>
    </citation>
    <scope>NUCLEOTIDE SEQUENCE</scope>
    <source>
        <strain evidence="2">CCC161011</strain>
    </source>
</reference>
<evidence type="ECO:0000313" key="2">
    <source>
        <dbReference type="EMBL" id="KAF7359964.1"/>
    </source>
</evidence>
<protein>
    <submittedName>
        <fullName evidence="2">Uncharacterized protein</fullName>
    </submittedName>
</protein>
<sequence>MPPQLVNPQFFIKDRANKWKCIICPDSDYAILSKAVKHEDFKGHVTRVRQLDRVPAPISSPLRAFSEAEDHSSTAPSPSGTPPSPFREPTEDLFSGRPTVHGPALPTDDPDQIYDDFAGQVGRNRPLPESFDGSNLSDSDDYDNYFGGRDPPSDGTVNWDQPESDGVFNAYDGQLAEEQRLFAPHTALVASEDDDWWPWRSKQESLLDLMSGFPRACFSEKELNATRWYAAKNGVSAQPTIKQVKNHRQDISNVAGLATQLVDGKLGNCFAVNDWLKILEHEFANPLVRSKLHLYPEDSGDRLEEGRQAAKWKQEVDGNISGPMARGNGGKDYYVEEVCFARLDEASAVGPVMPMRWFTRNGELISVAHPLHLTASRSAFVIDGSEAACLEIPLSNYFLNVLDLEDLECQARYDIPPPSKIAGISRGPALPLEDWNQPYINEWRLKANGLRCHSAPLWTYCDDTSGNVSKKWNKHNSILFTLAGLPRALTQMLYNIHFIATSNLAPPLEMMEAVVAMLKEAQKTGIKVWDCVYQEWILIIPWFLAFQGDNPMASEIASHIGMKGKYYCRVCKAKSDKSNRAPGHAGEIERLKEFMTAGIPRTKEQTIADLTAQLERAVDGAPSAVDDMATESGSKDKYFQHFVDKLQTAASKLREEHKEGGFDANRDTPVEILHVVLLGVVKYWWRDAVSRQNSKGKEELKARLSSVDVAGLNTPPIRGNTYVQYAGSLVGRDFRVILQVALVVLYGLIPQTHYDGWATLCKLAPLMFQPVIEHLPAYIERLKNAVFDFLAATALWNTQWFNKPKFHLFFHFIDHIPRFGPLILYATESFESFNLVIRLRSIHSSKHAPSVDIATAFSQLHAIRHFVSGGYVLADEDGRSIAPRQAGPEILAMLEDEEFLRFMSMEGLTARSTSGHYMPLVGVMPCPWRDTMAGMLHISSLLHQGEKVQRCRSLVLVNEDKIEISKYVMYHKDGTSCVGRVEEILAEPDTDTVIGVVVSACKIGEDILPYRLPSCRAQTDQRLLIAFKELICAVNVNHNCAAHACKTTLSRRVVQERRQTDHFENEVTHTTEPNDCFLNLAQLRSATDAQQFRSALRFPGLSLDEAIEQSIENKERLEREAKLAEAAKEAERQEKAAGKQARATESERGPVQSQKTAAKPAGDQVRGKKRKRDKEVDRDFAEGGEELQYVPRPSRSRAPQ</sequence>
<dbReference type="OrthoDB" id="2246127at2759"/>
<accession>A0A8H7D2R8</accession>
<keyword evidence="3" id="KW-1185">Reference proteome</keyword>
<dbReference type="EMBL" id="JACAZI010000005">
    <property type="protein sequence ID" value="KAF7359964.1"/>
    <property type="molecule type" value="Genomic_DNA"/>
</dbReference>
<dbReference type="PANTHER" id="PTHR31912:SF34">
    <property type="entry name" value="NOTOCHORD-RELATED PROTEIN"/>
    <property type="match status" value="1"/>
</dbReference>
<dbReference type="AlphaFoldDB" id="A0A8H7D2R8"/>
<comment type="caution">
    <text evidence="2">The sequence shown here is derived from an EMBL/GenBank/DDBJ whole genome shotgun (WGS) entry which is preliminary data.</text>
</comment>
<organism evidence="2 3">
    <name type="scientific">Mycena venus</name>
    <dbReference type="NCBI Taxonomy" id="2733690"/>
    <lineage>
        <taxon>Eukaryota</taxon>
        <taxon>Fungi</taxon>
        <taxon>Dikarya</taxon>
        <taxon>Basidiomycota</taxon>
        <taxon>Agaricomycotina</taxon>
        <taxon>Agaricomycetes</taxon>
        <taxon>Agaricomycetidae</taxon>
        <taxon>Agaricales</taxon>
        <taxon>Marasmiineae</taxon>
        <taxon>Mycenaceae</taxon>
        <taxon>Mycena</taxon>
    </lineage>
</organism>
<feature type="compositionally biased region" description="Basic and acidic residues" evidence="1">
    <location>
        <begin position="1122"/>
        <end position="1148"/>
    </location>
</feature>
<feature type="region of interest" description="Disordered" evidence="1">
    <location>
        <begin position="66"/>
        <end position="166"/>
    </location>
</feature>
<evidence type="ECO:0000313" key="3">
    <source>
        <dbReference type="Proteomes" id="UP000620124"/>
    </source>
</evidence>
<name>A0A8H7D2R8_9AGAR</name>
<dbReference type="Proteomes" id="UP000620124">
    <property type="component" value="Unassembled WGS sequence"/>
</dbReference>